<gene>
    <name evidence="3" type="ORF">QTA56_10955</name>
</gene>
<dbReference type="EMBL" id="JAUDZE010000004">
    <property type="protein sequence ID" value="MDN0014746.1"/>
    <property type="molecule type" value="Genomic_DNA"/>
</dbReference>
<comment type="similarity">
    <text evidence="1 2">Belongs to the outer membrane factor (OMF) (TC 1.B.17) family.</text>
</comment>
<organism evidence="3 4">
    <name type="scientific">Acinetobacter thutiue</name>
    <dbReference type="NCBI Taxonomy" id="2998078"/>
    <lineage>
        <taxon>Bacteria</taxon>
        <taxon>Pseudomonadati</taxon>
        <taxon>Pseudomonadota</taxon>
        <taxon>Gammaproteobacteria</taxon>
        <taxon>Moraxellales</taxon>
        <taxon>Moraxellaceae</taxon>
        <taxon>Acinetobacter</taxon>
    </lineage>
</organism>
<accession>A0ABT7WPZ5</accession>
<dbReference type="RefSeq" id="WP_267980988.1">
    <property type="nucleotide sequence ID" value="NZ_JAPQKF010000004.1"/>
</dbReference>
<dbReference type="Gene3D" id="2.20.200.10">
    <property type="entry name" value="Outer membrane efflux proteins (OEP)"/>
    <property type="match status" value="1"/>
</dbReference>
<dbReference type="Proteomes" id="UP001168524">
    <property type="component" value="Unassembled WGS sequence"/>
</dbReference>
<dbReference type="InterPro" id="IPR003423">
    <property type="entry name" value="OMP_efflux"/>
</dbReference>
<evidence type="ECO:0000313" key="3">
    <source>
        <dbReference type="EMBL" id="MDN0014746.1"/>
    </source>
</evidence>
<keyword evidence="4" id="KW-1185">Reference proteome</keyword>
<sequence length="482" mass="52037">MKYSIPLLLLCTSTLNGCMVGPDFQHPDVVTQTHYNTDADLLNGDQRLAIGQQIQAQWWTLFASKSLNDVIQQALQNNHDLAAAKETVAQANEFVQAERGGLLPQVAMTGTVGRQKYGAALFGPADFSIPPFTYYELGPEISWSPDLAGGKKRGIERQQAMAEYQLHQLDAAYVSLTAQVVQQTLAIATAQSEIAITQQLINEDEKNLKLVQTALQGGVATQVDVLTAQSQLDADRATLPALKQKQSIAQHALAILVGSAPADWTPPNFSLNDFHLPQQLPLSLPSELVRQRPDILSAEANLHAASATIGVATANLYPQVNLTGNILQEALTPSGLLKSVNSAWALAAGLTAPMYQGGRLTAEKHAAEHGYQAALAQYKQTILQSFAQVADSLQALQHDHEEFEAQQQAVNTAHSFLQLSRKSYQAGSTGVLPVEDATRQAYRTQLGLVRSQGQRLADTAQLFTALGGSPVQQSHDTPDQSR</sequence>
<dbReference type="InterPro" id="IPR010131">
    <property type="entry name" value="MdtP/NodT-like"/>
</dbReference>
<protein>
    <submittedName>
        <fullName evidence="3">Efflux transporter outer membrane subunit</fullName>
    </submittedName>
</protein>
<dbReference type="NCBIfam" id="TIGR01845">
    <property type="entry name" value="outer_NodT"/>
    <property type="match status" value="1"/>
</dbReference>
<evidence type="ECO:0000313" key="4">
    <source>
        <dbReference type="Proteomes" id="UP001168524"/>
    </source>
</evidence>
<dbReference type="PANTHER" id="PTHR30203">
    <property type="entry name" value="OUTER MEMBRANE CATION EFFLUX PROTEIN"/>
    <property type="match status" value="1"/>
</dbReference>
<keyword evidence="2" id="KW-0449">Lipoprotein</keyword>
<evidence type="ECO:0000256" key="1">
    <source>
        <dbReference type="ARBA" id="ARBA00007613"/>
    </source>
</evidence>
<comment type="caution">
    <text evidence="3">The sequence shown here is derived from an EMBL/GenBank/DDBJ whole genome shotgun (WGS) entry which is preliminary data.</text>
</comment>
<keyword evidence="2" id="KW-0812">Transmembrane</keyword>
<comment type="subcellular location">
    <subcellularLocation>
        <location evidence="2">Cell outer membrane</location>
        <topology evidence="2">Lipid-anchor</topology>
    </subcellularLocation>
</comment>
<keyword evidence="2" id="KW-1134">Transmembrane beta strand</keyword>
<keyword evidence="2" id="KW-0472">Membrane</keyword>
<dbReference type="SUPFAM" id="SSF56954">
    <property type="entry name" value="Outer membrane efflux proteins (OEP)"/>
    <property type="match status" value="1"/>
</dbReference>
<proteinExistence type="inferred from homology"/>
<keyword evidence="2" id="KW-0564">Palmitate</keyword>
<reference evidence="3" key="1">
    <citation type="submission" date="2023-06" db="EMBL/GenBank/DDBJ databases">
        <title>Two novel species of Acinetobacter isolated from motorbike repairing workshop in Vietnam.</title>
        <authorList>
            <person name="Le N.T.T."/>
        </authorList>
    </citation>
    <scope>NUCLEOTIDE SEQUENCE</scope>
    <source>
        <strain evidence="3">VNH17</strain>
    </source>
</reference>
<evidence type="ECO:0000256" key="2">
    <source>
        <dbReference type="RuleBase" id="RU362097"/>
    </source>
</evidence>
<dbReference type="Pfam" id="PF02321">
    <property type="entry name" value="OEP"/>
    <property type="match status" value="2"/>
</dbReference>
<dbReference type="PANTHER" id="PTHR30203:SF33">
    <property type="entry name" value="BLR4455 PROTEIN"/>
    <property type="match status" value="1"/>
</dbReference>
<dbReference type="Gene3D" id="1.20.1600.10">
    <property type="entry name" value="Outer membrane efflux proteins (OEP)"/>
    <property type="match status" value="1"/>
</dbReference>
<name>A0ABT7WPZ5_9GAMM</name>